<dbReference type="InterPro" id="IPR052160">
    <property type="entry name" value="Gypsy_RT_Integrase-like"/>
</dbReference>
<keyword evidence="2" id="KW-1185">Reference proteome</keyword>
<dbReference type="PROSITE" id="PS50994">
    <property type="entry name" value="INTEGRASE"/>
    <property type="match status" value="1"/>
</dbReference>
<dbReference type="SUPFAM" id="SSF53098">
    <property type="entry name" value="Ribonuclease H-like"/>
    <property type="match status" value="1"/>
</dbReference>
<dbReference type="InterPro" id="IPR001584">
    <property type="entry name" value="Integrase_cat-core"/>
</dbReference>
<protein>
    <submittedName>
        <fullName evidence="3">Uncharacterized protein LOC113784409</fullName>
    </submittedName>
</protein>
<dbReference type="AlphaFoldDB" id="A0A3Q7WXF2"/>
<dbReference type="InterPro" id="IPR036397">
    <property type="entry name" value="RNaseH_sf"/>
</dbReference>
<dbReference type="RefSeq" id="XP_027186374.1">
    <property type="nucleotide sequence ID" value="XM_027330573.1"/>
</dbReference>
<gene>
    <name evidence="3" type="primary">LOC113784409</name>
</gene>
<proteinExistence type="predicted"/>
<dbReference type="InterPro" id="IPR041588">
    <property type="entry name" value="Integrase_H2C2"/>
</dbReference>
<dbReference type="Proteomes" id="UP000087171">
    <property type="component" value="Unplaced"/>
</dbReference>
<reference evidence="3" key="1">
    <citation type="submission" date="2025-08" db="UniProtKB">
        <authorList>
            <consortium name="RefSeq"/>
        </authorList>
    </citation>
    <scope>IDENTIFICATION</scope>
    <source>
        <tissue evidence="3">Etiolated seedlings</tissue>
    </source>
</reference>
<feature type="domain" description="Integrase catalytic" evidence="1">
    <location>
        <begin position="92"/>
        <end position="196"/>
    </location>
</feature>
<dbReference type="GO" id="GO:0015074">
    <property type="term" value="P:DNA integration"/>
    <property type="evidence" value="ECO:0007669"/>
    <property type="project" value="InterPro"/>
</dbReference>
<organism evidence="2 3">
    <name type="scientific">Cicer arietinum</name>
    <name type="common">Chickpea</name>
    <name type="synonym">Garbanzo</name>
    <dbReference type="NCBI Taxonomy" id="3827"/>
    <lineage>
        <taxon>Eukaryota</taxon>
        <taxon>Viridiplantae</taxon>
        <taxon>Streptophyta</taxon>
        <taxon>Embryophyta</taxon>
        <taxon>Tracheophyta</taxon>
        <taxon>Spermatophyta</taxon>
        <taxon>Magnoliopsida</taxon>
        <taxon>eudicotyledons</taxon>
        <taxon>Gunneridae</taxon>
        <taxon>Pentapetalae</taxon>
        <taxon>rosids</taxon>
        <taxon>fabids</taxon>
        <taxon>Fabales</taxon>
        <taxon>Fabaceae</taxon>
        <taxon>Papilionoideae</taxon>
        <taxon>50 kb inversion clade</taxon>
        <taxon>NPAAA clade</taxon>
        <taxon>Hologalegina</taxon>
        <taxon>IRL clade</taxon>
        <taxon>Cicereae</taxon>
        <taxon>Cicer</taxon>
    </lineage>
</organism>
<dbReference type="GO" id="GO:0003676">
    <property type="term" value="F:nucleic acid binding"/>
    <property type="evidence" value="ECO:0007669"/>
    <property type="project" value="InterPro"/>
</dbReference>
<name>A0A3Q7WXF2_CICAR</name>
<evidence type="ECO:0000259" key="1">
    <source>
        <dbReference type="PROSITE" id="PS50994"/>
    </source>
</evidence>
<sequence length="270" mass="31475">MDEELQLRKDQERFTRARDGTILFQGRIWVPKDSELKRLILEEAHKSNLTIHRGSTKMYQDLKKNYWWPGMKVDVTTFVGQCLTIHPGSTKMYQDLKKNYWWPGMKVDVTTFVGQCLTCQKVKIEHQRPADPSFHLHLTDGQTERTIQTLEDMLRACILEEGGNWDTHLPLVEFSYNNSYHASIGMTPYEALYGRKCRTPLCWSEIGDKGILGPEVIQETTEMIKVIKDKLKIAQSRQKSYADIRRRPLEFEEGDHVFLRVTPPLALEEC</sequence>
<dbReference type="OrthoDB" id="1432088at2759"/>
<accession>A0A3Q7WXF2</accession>
<dbReference type="InterPro" id="IPR012337">
    <property type="entry name" value="RNaseH-like_sf"/>
</dbReference>
<dbReference type="PANTHER" id="PTHR47266">
    <property type="entry name" value="ENDONUCLEASE-RELATED"/>
    <property type="match status" value="1"/>
</dbReference>
<evidence type="ECO:0000313" key="2">
    <source>
        <dbReference type="Proteomes" id="UP000087171"/>
    </source>
</evidence>
<dbReference type="Pfam" id="PF17921">
    <property type="entry name" value="Integrase_H2C2"/>
    <property type="match status" value="2"/>
</dbReference>
<dbReference type="Gene3D" id="3.30.420.10">
    <property type="entry name" value="Ribonuclease H-like superfamily/Ribonuclease H"/>
    <property type="match status" value="1"/>
</dbReference>
<dbReference type="STRING" id="3827.A0A3Q7WXF2"/>
<evidence type="ECO:0000313" key="3">
    <source>
        <dbReference type="RefSeq" id="XP_027186374.1"/>
    </source>
</evidence>
<dbReference type="Gene3D" id="1.10.340.70">
    <property type="match status" value="1"/>
</dbReference>